<organism evidence="1 2">
    <name type="scientific">Skermanella cutis</name>
    <dbReference type="NCBI Taxonomy" id="2775420"/>
    <lineage>
        <taxon>Bacteria</taxon>
        <taxon>Pseudomonadati</taxon>
        <taxon>Pseudomonadota</taxon>
        <taxon>Alphaproteobacteria</taxon>
        <taxon>Rhodospirillales</taxon>
        <taxon>Azospirillaceae</taxon>
        <taxon>Skermanella</taxon>
    </lineage>
</organism>
<evidence type="ECO:0000313" key="1">
    <source>
        <dbReference type="EMBL" id="QQP87759.1"/>
    </source>
</evidence>
<gene>
    <name evidence="1" type="ORF">IGS68_16880</name>
</gene>
<protein>
    <recommendedName>
        <fullName evidence="3">Ribosome-binding factor A</fullName>
    </recommendedName>
</protein>
<reference evidence="1" key="1">
    <citation type="submission" date="2021-02" db="EMBL/GenBank/DDBJ databases">
        <title>Skermanella TT6 skin isolate.</title>
        <authorList>
            <person name="Lee K."/>
            <person name="Ganzorig M."/>
        </authorList>
    </citation>
    <scope>NUCLEOTIDE SEQUENCE</scope>
    <source>
        <strain evidence="1">TT6</strain>
    </source>
</reference>
<accession>A0ABX7B0A3</accession>
<proteinExistence type="predicted"/>
<dbReference type="EMBL" id="CP067420">
    <property type="protein sequence ID" value="QQP87759.1"/>
    <property type="molecule type" value="Genomic_DNA"/>
</dbReference>
<keyword evidence="2" id="KW-1185">Reference proteome</keyword>
<name>A0ABX7B0A3_9PROT</name>
<dbReference type="Proteomes" id="UP000595197">
    <property type="component" value="Chromosome"/>
</dbReference>
<evidence type="ECO:0008006" key="3">
    <source>
        <dbReference type="Google" id="ProtNLM"/>
    </source>
</evidence>
<evidence type="ECO:0000313" key="2">
    <source>
        <dbReference type="Proteomes" id="UP000595197"/>
    </source>
</evidence>
<dbReference type="RefSeq" id="WP_201071506.1">
    <property type="nucleotide sequence ID" value="NZ_CP067420.1"/>
</dbReference>
<sequence length="53" mass="5724">MHRSIAAEILEALREAADHLDGKLAGTRITLVSVTEDADVRPLNAVLPMTPDE</sequence>